<sequence>MVKFIKDSSYKNIRKKFILLYSLNIFDIIFTLLLLQTGLFREFNGIMAQVVENPILSLGLKVVLVGAFVFIICKRMVSATEKQLRTSNVIISGAVAVYGIINLLHISYTFIYLSI</sequence>
<gene>
    <name evidence="3" type="ORF">SAMN04488529_101396</name>
</gene>
<evidence type="ECO:0000313" key="4">
    <source>
        <dbReference type="Proteomes" id="UP000198597"/>
    </source>
</evidence>
<proteinExistence type="predicted"/>
<accession>A0A1H0MC42</accession>
<evidence type="ECO:0000313" key="3">
    <source>
        <dbReference type="EMBL" id="SDO77720.1"/>
    </source>
</evidence>
<evidence type="ECO:0000259" key="2">
    <source>
        <dbReference type="Pfam" id="PF18902"/>
    </source>
</evidence>
<dbReference type="InterPro" id="IPR043717">
    <property type="entry name" value="DUF5658"/>
</dbReference>
<feature type="domain" description="DUF5658" evidence="2">
    <location>
        <begin position="18"/>
        <end position="109"/>
    </location>
</feature>
<keyword evidence="1" id="KW-1133">Transmembrane helix</keyword>
<feature type="transmembrane region" description="Helical" evidence="1">
    <location>
        <begin position="55"/>
        <end position="77"/>
    </location>
</feature>
<dbReference type="STRING" id="94869.SAMN04488529_101396"/>
<keyword evidence="1" id="KW-0812">Transmembrane</keyword>
<dbReference type="EMBL" id="FNJM01000001">
    <property type="protein sequence ID" value="SDO77720.1"/>
    <property type="molecule type" value="Genomic_DNA"/>
</dbReference>
<dbReference type="Pfam" id="PF18902">
    <property type="entry name" value="DUF5658"/>
    <property type="match status" value="1"/>
</dbReference>
<name>A0A1H0MC42_9CLOT</name>
<protein>
    <recommendedName>
        <fullName evidence="2">DUF5658 domain-containing protein</fullName>
    </recommendedName>
</protein>
<dbReference type="RefSeq" id="WP_089965252.1">
    <property type="nucleotide sequence ID" value="NZ_FNJM01000001.1"/>
</dbReference>
<feature type="transmembrane region" description="Helical" evidence="1">
    <location>
        <begin position="18"/>
        <end position="35"/>
    </location>
</feature>
<organism evidence="3 4">
    <name type="scientific">Clostridium gasigenes</name>
    <dbReference type="NCBI Taxonomy" id="94869"/>
    <lineage>
        <taxon>Bacteria</taxon>
        <taxon>Bacillati</taxon>
        <taxon>Bacillota</taxon>
        <taxon>Clostridia</taxon>
        <taxon>Eubacteriales</taxon>
        <taxon>Clostridiaceae</taxon>
        <taxon>Clostridium</taxon>
    </lineage>
</organism>
<evidence type="ECO:0000256" key="1">
    <source>
        <dbReference type="SAM" id="Phobius"/>
    </source>
</evidence>
<dbReference type="OrthoDB" id="1929760at2"/>
<keyword evidence="1" id="KW-0472">Membrane</keyword>
<dbReference type="Proteomes" id="UP000198597">
    <property type="component" value="Unassembled WGS sequence"/>
</dbReference>
<keyword evidence="4" id="KW-1185">Reference proteome</keyword>
<feature type="transmembrane region" description="Helical" evidence="1">
    <location>
        <begin position="89"/>
        <end position="113"/>
    </location>
</feature>
<dbReference type="AlphaFoldDB" id="A0A1H0MC42"/>
<reference evidence="3 4" key="1">
    <citation type="submission" date="2016-10" db="EMBL/GenBank/DDBJ databases">
        <authorList>
            <person name="de Groot N.N."/>
        </authorList>
    </citation>
    <scope>NUCLEOTIDE SEQUENCE [LARGE SCALE GENOMIC DNA]</scope>
    <source>
        <strain evidence="3 4">DSM 12272</strain>
    </source>
</reference>